<organism evidence="2 3">
    <name type="scientific">Glaciimonas immobilis</name>
    <dbReference type="NCBI Taxonomy" id="728004"/>
    <lineage>
        <taxon>Bacteria</taxon>
        <taxon>Pseudomonadati</taxon>
        <taxon>Pseudomonadota</taxon>
        <taxon>Betaproteobacteria</taxon>
        <taxon>Burkholderiales</taxon>
        <taxon>Oxalobacteraceae</taxon>
        <taxon>Glaciimonas</taxon>
    </lineage>
</organism>
<accession>A0A840RNN5</accession>
<protein>
    <submittedName>
        <fullName evidence="2">Uncharacterized protein</fullName>
    </submittedName>
</protein>
<name>A0A840RNN5_9BURK</name>
<evidence type="ECO:0000256" key="1">
    <source>
        <dbReference type="SAM" id="MobiDB-lite"/>
    </source>
</evidence>
<feature type="region of interest" description="Disordered" evidence="1">
    <location>
        <begin position="1"/>
        <end position="49"/>
    </location>
</feature>
<reference evidence="2 3" key="1">
    <citation type="submission" date="2020-08" db="EMBL/GenBank/DDBJ databases">
        <title>Genomic Encyclopedia of Type Strains, Phase IV (KMG-IV): sequencing the most valuable type-strain genomes for metagenomic binning, comparative biology and taxonomic classification.</title>
        <authorList>
            <person name="Goeker M."/>
        </authorList>
    </citation>
    <scope>NUCLEOTIDE SEQUENCE [LARGE SCALE GENOMIC DNA]</scope>
    <source>
        <strain evidence="2 3">DSM 23240</strain>
    </source>
</reference>
<sequence length="49" mass="5247">MNNAAFFDLRATSISHRAPTPEPAEEPPIPGPGPTPDEDPVPDHNPSCR</sequence>
<dbReference type="Proteomes" id="UP000571084">
    <property type="component" value="Unassembled WGS sequence"/>
</dbReference>
<keyword evidence="3" id="KW-1185">Reference proteome</keyword>
<feature type="compositionally biased region" description="Pro residues" evidence="1">
    <location>
        <begin position="20"/>
        <end position="35"/>
    </location>
</feature>
<evidence type="ECO:0000313" key="2">
    <source>
        <dbReference type="EMBL" id="MBB5198548.1"/>
    </source>
</evidence>
<gene>
    <name evidence="2" type="ORF">HNR39_000358</name>
</gene>
<dbReference type="EMBL" id="JACHHQ010000001">
    <property type="protein sequence ID" value="MBB5198548.1"/>
    <property type="molecule type" value="Genomic_DNA"/>
</dbReference>
<dbReference type="AlphaFoldDB" id="A0A840RNN5"/>
<comment type="caution">
    <text evidence="2">The sequence shown here is derived from an EMBL/GenBank/DDBJ whole genome shotgun (WGS) entry which is preliminary data.</text>
</comment>
<proteinExistence type="predicted"/>
<evidence type="ECO:0000313" key="3">
    <source>
        <dbReference type="Proteomes" id="UP000571084"/>
    </source>
</evidence>